<dbReference type="EMBL" id="CAFBOZ010000097">
    <property type="protein sequence ID" value="CAB5003429.1"/>
    <property type="molecule type" value="Genomic_DNA"/>
</dbReference>
<name>A0A6J7PJ42_9ZZZZ</name>
<sequence>MCLSRNDPLGDVEHHLVNQKVVGRDLAGDHRLTEAPRRVNRNLRPVAVARVEGESHSGRPRVHHLLHHHAHFDAAVLVAHLLAVARGSVGKQARPAPAHRVDNVVAAPHPQVRVVLTRERGVGRILTRGRRSHRNGHVVGIAAAAQFGVAVADLFLNRGRNGHGTNGVANRAAALAHHRGVAHVEVAQVVRNLGVDVTGIVREPIGPGGDREPRGHRQPGVGHLAQARGLAAHLVLQPGPVRLEPHQHTVVGAHAFSSSRSDVGSARPLSPCHQSGSSLSSGT</sequence>
<evidence type="ECO:0000313" key="2">
    <source>
        <dbReference type="EMBL" id="CAB5003429.1"/>
    </source>
</evidence>
<feature type="region of interest" description="Disordered" evidence="1">
    <location>
        <begin position="256"/>
        <end position="283"/>
    </location>
</feature>
<reference evidence="2" key="1">
    <citation type="submission" date="2020-05" db="EMBL/GenBank/DDBJ databases">
        <authorList>
            <person name="Chiriac C."/>
            <person name="Salcher M."/>
            <person name="Ghai R."/>
            <person name="Kavagutti S V."/>
        </authorList>
    </citation>
    <scope>NUCLEOTIDE SEQUENCE</scope>
</reference>
<evidence type="ECO:0000256" key="1">
    <source>
        <dbReference type="SAM" id="MobiDB-lite"/>
    </source>
</evidence>
<gene>
    <name evidence="2" type="ORF">UFOPK3992_00799</name>
</gene>
<accession>A0A6J7PJ42</accession>
<organism evidence="2">
    <name type="scientific">freshwater metagenome</name>
    <dbReference type="NCBI Taxonomy" id="449393"/>
    <lineage>
        <taxon>unclassified sequences</taxon>
        <taxon>metagenomes</taxon>
        <taxon>ecological metagenomes</taxon>
    </lineage>
</organism>
<proteinExistence type="predicted"/>
<feature type="compositionally biased region" description="Polar residues" evidence="1">
    <location>
        <begin position="272"/>
        <end position="283"/>
    </location>
</feature>
<protein>
    <submittedName>
        <fullName evidence="2">Unannotated protein</fullName>
    </submittedName>
</protein>
<dbReference type="AlphaFoldDB" id="A0A6J7PJ42"/>